<reference evidence="1" key="2">
    <citation type="submission" date="2020-09" db="EMBL/GenBank/DDBJ databases">
        <authorList>
            <person name="Sun Q."/>
            <person name="Zhou Y."/>
        </authorList>
    </citation>
    <scope>NUCLEOTIDE SEQUENCE</scope>
    <source>
        <strain evidence="1">CGMCC 1.15448</strain>
    </source>
</reference>
<organism evidence="1 2">
    <name type="scientific">Puia dinghuensis</name>
    <dbReference type="NCBI Taxonomy" id="1792502"/>
    <lineage>
        <taxon>Bacteria</taxon>
        <taxon>Pseudomonadati</taxon>
        <taxon>Bacteroidota</taxon>
        <taxon>Chitinophagia</taxon>
        <taxon>Chitinophagales</taxon>
        <taxon>Chitinophagaceae</taxon>
        <taxon>Puia</taxon>
    </lineage>
</organism>
<dbReference type="EMBL" id="BMJC01000006">
    <property type="protein sequence ID" value="GGB20416.1"/>
    <property type="molecule type" value="Genomic_DNA"/>
</dbReference>
<evidence type="ECO:0008006" key="3">
    <source>
        <dbReference type="Google" id="ProtNLM"/>
    </source>
</evidence>
<dbReference type="Gene3D" id="1.20.120.450">
    <property type="entry name" value="dinb family like domain"/>
    <property type="match status" value="1"/>
</dbReference>
<reference evidence="1" key="1">
    <citation type="journal article" date="2014" name="Int. J. Syst. Evol. Microbiol.">
        <title>Complete genome sequence of Corynebacterium casei LMG S-19264T (=DSM 44701T), isolated from a smear-ripened cheese.</title>
        <authorList>
            <consortium name="US DOE Joint Genome Institute (JGI-PGF)"/>
            <person name="Walter F."/>
            <person name="Albersmeier A."/>
            <person name="Kalinowski J."/>
            <person name="Ruckert C."/>
        </authorList>
    </citation>
    <scope>NUCLEOTIDE SEQUENCE</scope>
    <source>
        <strain evidence="1">CGMCC 1.15448</strain>
    </source>
</reference>
<dbReference type="InterPro" id="IPR034660">
    <property type="entry name" value="DinB/YfiT-like"/>
</dbReference>
<evidence type="ECO:0000313" key="2">
    <source>
        <dbReference type="Proteomes" id="UP000607559"/>
    </source>
</evidence>
<comment type="caution">
    <text evidence="1">The sequence shown here is derived from an EMBL/GenBank/DDBJ whole genome shotgun (WGS) entry which is preliminary data.</text>
</comment>
<dbReference type="Proteomes" id="UP000607559">
    <property type="component" value="Unassembled WGS sequence"/>
</dbReference>
<dbReference type="AlphaFoldDB" id="A0A8J2UI24"/>
<dbReference type="SUPFAM" id="SSF109854">
    <property type="entry name" value="DinB/YfiT-like putative metalloenzymes"/>
    <property type="match status" value="1"/>
</dbReference>
<name>A0A8J2UI24_9BACT</name>
<gene>
    <name evidence="1" type="ORF">GCM10011511_50180</name>
</gene>
<protein>
    <recommendedName>
        <fullName evidence="3">DUF1569 domain-containing protein</fullName>
    </recommendedName>
</protein>
<dbReference type="Pfam" id="PF07606">
    <property type="entry name" value="DUF1569"/>
    <property type="match status" value="1"/>
</dbReference>
<sequence length="146" mass="16873">MKTIFDKTTRDQLVARIALLTDDNKAQWGKMNVYQMVKHCRLFEEMILGKTTYKRAFIGRLFGKLALRNVMSEGPLAHNTPSLPELIIKDNGQIAVEKERWVALIEEHGHSSGVTIIHPFFGRMTREQVGIMAYKHTDHHLRQFNV</sequence>
<proteinExistence type="predicted"/>
<keyword evidence="2" id="KW-1185">Reference proteome</keyword>
<evidence type="ECO:0000313" key="1">
    <source>
        <dbReference type="EMBL" id="GGB20416.1"/>
    </source>
</evidence>
<dbReference type="RefSeq" id="WP_188937035.1">
    <property type="nucleotide sequence ID" value="NZ_BMJC01000006.1"/>
</dbReference>
<accession>A0A8J2UI24</accession>
<dbReference type="InterPro" id="IPR011463">
    <property type="entry name" value="DUF1569"/>
</dbReference>